<evidence type="ECO:0000256" key="1">
    <source>
        <dbReference type="SAM" id="Phobius"/>
    </source>
</evidence>
<protein>
    <recommendedName>
        <fullName evidence="4">PAP2 superfamily protein</fullName>
    </recommendedName>
</protein>
<keyword evidence="3" id="KW-1185">Reference proteome</keyword>
<accession>A0A1G7D1R3</accession>
<keyword evidence="1" id="KW-0812">Transmembrane</keyword>
<dbReference type="AlphaFoldDB" id="A0A1G7D1R3"/>
<dbReference type="RefSeq" id="WP_074537144.1">
    <property type="nucleotide sequence ID" value="NZ_FNBD01000001.1"/>
</dbReference>
<feature type="transmembrane region" description="Helical" evidence="1">
    <location>
        <begin position="7"/>
        <end position="28"/>
    </location>
</feature>
<feature type="transmembrane region" description="Helical" evidence="1">
    <location>
        <begin position="81"/>
        <end position="98"/>
    </location>
</feature>
<dbReference type="eggNOG" id="COG0671">
    <property type="taxonomic scope" value="Bacteria"/>
</dbReference>
<evidence type="ECO:0000313" key="2">
    <source>
        <dbReference type="EMBL" id="SDE44856.1"/>
    </source>
</evidence>
<dbReference type="EMBL" id="FNBD01000001">
    <property type="protein sequence ID" value="SDE44856.1"/>
    <property type="molecule type" value="Genomic_DNA"/>
</dbReference>
<proteinExistence type="predicted"/>
<name>A0A1G7D1R3_9FLAO</name>
<evidence type="ECO:0008006" key="4">
    <source>
        <dbReference type="Google" id="ProtNLM"/>
    </source>
</evidence>
<keyword evidence="1" id="KW-0472">Membrane</keyword>
<feature type="transmembrane region" description="Helical" evidence="1">
    <location>
        <begin position="181"/>
        <end position="200"/>
    </location>
</feature>
<sequence length="201" mass="23134">MKAFLKFIAYLFHPVFIPIYGSLVYFQVTRKYTSLEMQVGNLLPIFILTVVIPIISFLILRNIGVINSIAMPTIKERKYPIYISIILLFMIIYKVIPNNYTIELYYYFIGLIIALFTVLMLLFAKFSNSIHMVGIGSLIMYLINLSVHFEINLTLSISVLILFGGLIASSRIYFRTHSKLEIFGGLMLGVTTQFITLSYWL</sequence>
<feature type="transmembrane region" description="Helical" evidence="1">
    <location>
        <begin position="104"/>
        <end position="123"/>
    </location>
</feature>
<feature type="transmembrane region" description="Helical" evidence="1">
    <location>
        <begin position="40"/>
        <end position="60"/>
    </location>
</feature>
<dbReference type="Proteomes" id="UP000182114">
    <property type="component" value="Unassembled WGS sequence"/>
</dbReference>
<organism evidence="2 3">
    <name type="scientific">Cellulophaga baltica</name>
    <dbReference type="NCBI Taxonomy" id="76594"/>
    <lineage>
        <taxon>Bacteria</taxon>
        <taxon>Pseudomonadati</taxon>
        <taxon>Bacteroidota</taxon>
        <taxon>Flavobacteriia</taxon>
        <taxon>Flavobacteriales</taxon>
        <taxon>Flavobacteriaceae</taxon>
        <taxon>Cellulophaga</taxon>
    </lineage>
</organism>
<feature type="transmembrane region" description="Helical" evidence="1">
    <location>
        <begin position="130"/>
        <end position="149"/>
    </location>
</feature>
<evidence type="ECO:0000313" key="3">
    <source>
        <dbReference type="Proteomes" id="UP000182114"/>
    </source>
</evidence>
<feature type="transmembrane region" description="Helical" evidence="1">
    <location>
        <begin position="155"/>
        <end position="174"/>
    </location>
</feature>
<keyword evidence="1" id="KW-1133">Transmembrane helix</keyword>
<gene>
    <name evidence="2" type="ORF">SAMN04487992_101251</name>
</gene>
<reference evidence="3" key="1">
    <citation type="submission" date="2016-10" db="EMBL/GenBank/DDBJ databases">
        <authorList>
            <person name="Varghese N."/>
            <person name="Submissions S."/>
        </authorList>
    </citation>
    <scope>NUCLEOTIDE SEQUENCE [LARGE SCALE GENOMIC DNA]</scope>
    <source>
        <strain evidence="3">DSM 24729</strain>
    </source>
</reference>